<protein>
    <submittedName>
        <fullName evidence="1">Uncharacterized protein</fullName>
    </submittedName>
</protein>
<dbReference type="Proteomes" id="UP000830395">
    <property type="component" value="Chromosome 26"/>
</dbReference>
<name>A0ACC5ZL38_9TELE</name>
<evidence type="ECO:0000313" key="2">
    <source>
        <dbReference type="Proteomes" id="UP000830395"/>
    </source>
</evidence>
<keyword evidence="2" id="KW-1185">Reference proteome</keyword>
<accession>A0ACC5ZL38</accession>
<organism evidence="1 2">
    <name type="scientific">Pangasius djambal</name>
    <dbReference type="NCBI Taxonomy" id="1691987"/>
    <lineage>
        <taxon>Eukaryota</taxon>
        <taxon>Metazoa</taxon>
        <taxon>Chordata</taxon>
        <taxon>Craniata</taxon>
        <taxon>Vertebrata</taxon>
        <taxon>Euteleostomi</taxon>
        <taxon>Actinopterygii</taxon>
        <taxon>Neopterygii</taxon>
        <taxon>Teleostei</taxon>
        <taxon>Ostariophysi</taxon>
        <taxon>Siluriformes</taxon>
        <taxon>Pangasiidae</taxon>
        <taxon>Pangasius</taxon>
    </lineage>
</organism>
<reference evidence="1" key="1">
    <citation type="submission" date="2020-02" db="EMBL/GenBank/DDBJ databases">
        <title>Genome sequencing of the panga catfish, Pangasius djambal.</title>
        <authorList>
            <person name="Wen M."/>
            <person name="Zahm M."/>
            <person name="Roques C."/>
            <person name="Cabau C."/>
            <person name="Klopp C."/>
            <person name="Donnadieu C."/>
            <person name="Jouanno E."/>
            <person name="Avarre J.-C."/>
            <person name="Campet M."/>
            <person name="Ha T."/>
            <person name="Dugue R."/>
            <person name="Lampietro C."/>
            <person name="Louis A."/>
            <person name="Herpin A."/>
            <person name="Echchiki A."/>
            <person name="Berthelot C."/>
            <person name="Parey E."/>
            <person name="Roest-Crollius H."/>
            <person name="Braasch I."/>
            <person name="Postlethwait J.H."/>
            <person name="Bobe J."/>
            <person name="Montfort J."/>
            <person name="Bouchez O."/>
            <person name="Begum T."/>
            <person name="Schartl M."/>
            <person name="Gustiano R."/>
            <person name="Guiguen Y."/>
        </authorList>
    </citation>
    <scope>NUCLEOTIDE SEQUENCE</scope>
    <source>
        <strain evidence="1">Pdj_M5554</strain>
    </source>
</reference>
<evidence type="ECO:0000313" key="1">
    <source>
        <dbReference type="EMBL" id="MCJ8748297.1"/>
    </source>
</evidence>
<comment type="caution">
    <text evidence="1">The sequence shown here is derived from an EMBL/GenBank/DDBJ whole genome shotgun (WGS) entry which is preliminary data.</text>
</comment>
<sequence length="119" mass="13776">MEMNDTKPNPVNSAAIARGGGEGHALTCCHAPKERKKEKQKEKRTSGDMRGGQDRETCWMERTLRWRSFQSLIKDGRREQAGARRGFSSRRERGRERRAQGRERRPHCAGRSKPPRQLF</sequence>
<gene>
    <name evidence="1" type="ORF">PDJAM_G00163120</name>
</gene>
<proteinExistence type="predicted"/>
<dbReference type="EMBL" id="CM041000">
    <property type="protein sequence ID" value="MCJ8748297.1"/>
    <property type="molecule type" value="Genomic_DNA"/>
</dbReference>